<gene>
    <name evidence="2" type="ORF">FCM35_KLT18124</name>
</gene>
<dbReference type="PANTHER" id="PTHR35506:SF1">
    <property type="entry name" value="OS02G0135600 PROTEIN"/>
    <property type="match status" value="1"/>
</dbReference>
<reference evidence="2" key="1">
    <citation type="submission" date="2020-01" db="EMBL/GenBank/DDBJ databases">
        <title>Genome sequence of Kobresia littledalei, the first chromosome-level genome in the family Cyperaceae.</title>
        <authorList>
            <person name="Qu G."/>
        </authorList>
    </citation>
    <scope>NUCLEOTIDE SEQUENCE</scope>
    <source>
        <strain evidence="2">C.B.Clarke</strain>
        <tissue evidence="2">Leaf</tissue>
    </source>
</reference>
<feature type="compositionally biased region" description="Low complexity" evidence="1">
    <location>
        <begin position="31"/>
        <end position="42"/>
    </location>
</feature>
<sequence length="125" mass="13839">MADKPTVRWFCTATVWRRSSPPRIPISIRSLLSPPAASSPSDLPHPKKGKNAADWLDQLVGAILEIATLGSAVSSRLHLSIVLSYKESSDRTRTSLVEEMNSDLGLLRPRQSYTMKNGKPLDEIR</sequence>
<evidence type="ECO:0000313" key="2">
    <source>
        <dbReference type="EMBL" id="KAF3337537.1"/>
    </source>
</evidence>
<keyword evidence="3" id="KW-1185">Reference proteome</keyword>
<proteinExistence type="predicted"/>
<feature type="region of interest" description="Disordered" evidence="1">
    <location>
        <begin position="31"/>
        <end position="50"/>
    </location>
</feature>
<dbReference type="AlphaFoldDB" id="A0A833RER9"/>
<protein>
    <submittedName>
        <fullName evidence="2">Uncharacterized protein</fullName>
    </submittedName>
</protein>
<evidence type="ECO:0000256" key="1">
    <source>
        <dbReference type="SAM" id="MobiDB-lite"/>
    </source>
</evidence>
<accession>A0A833RER9</accession>
<name>A0A833RER9_9POAL</name>
<dbReference type="OrthoDB" id="1891406at2759"/>
<organism evidence="2 3">
    <name type="scientific">Carex littledalei</name>
    <dbReference type="NCBI Taxonomy" id="544730"/>
    <lineage>
        <taxon>Eukaryota</taxon>
        <taxon>Viridiplantae</taxon>
        <taxon>Streptophyta</taxon>
        <taxon>Embryophyta</taxon>
        <taxon>Tracheophyta</taxon>
        <taxon>Spermatophyta</taxon>
        <taxon>Magnoliopsida</taxon>
        <taxon>Liliopsida</taxon>
        <taxon>Poales</taxon>
        <taxon>Cyperaceae</taxon>
        <taxon>Cyperoideae</taxon>
        <taxon>Cariceae</taxon>
        <taxon>Carex</taxon>
        <taxon>Carex subgen. Euthyceras</taxon>
    </lineage>
</organism>
<evidence type="ECO:0000313" key="3">
    <source>
        <dbReference type="Proteomes" id="UP000623129"/>
    </source>
</evidence>
<dbReference type="EMBL" id="SWLB01000006">
    <property type="protein sequence ID" value="KAF3337537.1"/>
    <property type="molecule type" value="Genomic_DNA"/>
</dbReference>
<dbReference type="Proteomes" id="UP000623129">
    <property type="component" value="Unassembled WGS sequence"/>
</dbReference>
<comment type="caution">
    <text evidence="2">The sequence shown here is derived from an EMBL/GenBank/DDBJ whole genome shotgun (WGS) entry which is preliminary data.</text>
</comment>
<dbReference type="PANTHER" id="PTHR35506">
    <property type="entry name" value="OS02G0135600 PROTEIN"/>
    <property type="match status" value="1"/>
</dbReference>